<dbReference type="Proteomes" id="UP000293142">
    <property type="component" value="Unassembled WGS sequence"/>
</dbReference>
<name>A0A4Q9DZ25_9BACL</name>
<evidence type="ECO:0000313" key="2">
    <source>
        <dbReference type="Proteomes" id="UP000293142"/>
    </source>
</evidence>
<evidence type="ECO:0000313" key="1">
    <source>
        <dbReference type="EMBL" id="TBL81725.1"/>
    </source>
</evidence>
<dbReference type="OrthoDB" id="5770817at2"/>
<proteinExistence type="predicted"/>
<reference evidence="1 2" key="1">
    <citation type="submission" date="2019-02" db="EMBL/GenBank/DDBJ databases">
        <title>Paenibacillus sp. nov., isolated from surface-sterilized tissue of Thalictrum simplex L.</title>
        <authorList>
            <person name="Tuo L."/>
        </authorList>
    </citation>
    <scope>NUCLEOTIDE SEQUENCE [LARGE SCALE GENOMIC DNA]</scope>
    <source>
        <strain evidence="1 2">N2SHLJ1</strain>
    </source>
</reference>
<dbReference type="RefSeq" id="WP_131011512.1">
    <property type="nucleotide sequence ID" value="NZ_SIRE01000002.1"/>
</dbReference>
<comment type="caution">
    <text evidence="1">The sequence shown here is derived from an EMBL/GenBank/DDBJ whole genome shotgun (WGS) entry which is preliminary data.</text>
</comment>
<dbReference type="EMBL" id="SIRE01000002">
    <property type="protein sequence ID" value="TBL81725.1"/>
    <property type="molecule type" value="Genomic_DNA"/>
</dbReference>
<protein>
    <submittedName>
        <fullName evidence="1">Uncharacterized protein</fullName>
    </submittedName>
</protein>
<sequence length="85" mass="10295">MKWNEITKIYPNRLVLVEALKATSQNRIRTIEEMSVVNEYKDSKEAWEGYKQYHKEDPARELYIFHTSREIVEVVEEFFSGMRQH</sequence>
<keyword evidence="2" id="KW-1185">Reference proteome</keyword>
<dbReference type="AlphaFoldDB" id="A0A4Q9DZ25"/>
<organism evidence="1 2">
    <name type="scientific">Paenibacillus thalictri</name>
    <dbReference type="NCBI Taxonomy" id="2527873"/>
    <lineage>
        <taxon>Bacteria</taxon>
        <taxon>Bacillati</taxon>
        <taxon>Bacillota</taxon>
        <taxon>Bacilli</taxon>
        <taxon>Bacillales</taxon>
        <taxon>Paenibacillaceae</taxon>
        <taxon>Paenibacillus</taxon>
    </lineage>
</organism>
<accession>A0A4Q9DZ25</accession>
<gene>
    <name evidence="1" type="ORF">EYB31_01640</name>
</gene>